<dbReference type="PROSITE" id="PS00630">
    <property type="entry name" value="IMP_2"/>
    <property type="match status" value="1"/>
</dbReference>
<comment type="caution">
    <text evidence="5">The sequence shown here is derived from an EMBL/GenBank/DDBJ whole genome shotgun (WGS) entry which is preliminary data.</text>
</comment>
<evidence type="ECO:0000256" key="3">
    <source>
        <dbReference type="ARBA" id="ARBA00022801"/>
    </source>
</evidence>
<evidence type="ECO:0000256" key="1">
    <source>
        <dbReference type="ARBA" id="ARBA00009759"/>
    </source>
</evidence>
<dbReference type="Gene3D" id="3.30.540.10">
    <property type="entry name" value="Fructose-1,6-Bisphosphatase, subunit A, domain 1"/>
    <property type="match status" value="1"/>
</dbReference>
<keyword evidence="2" id="KW-0479">Metal-binding</keyword>
<evidence type="ECO:0000256" key="2">
    <source>
        <dbReference type="ARBA" id="ARBA00022723"/>
    </source>
</evidence>
<comment type="similarity">
    <text evidence="1">Belongs to the inositol monophosphatase superfamily.</text>
</comment>
<dbReference type="PROSITE" id="PS00629">
    <property type="entry name" value="IMP_1"/>
    <property type="match status" value="1"/>
</dbReference>
<dbReference type="Pfam" id="PF00459">
    <property type="entry name" value="Inositol_P"/>
    <property type="match status" value="1"/>
</dbReference>
<dbReference type="CDD" id="cd01638">
    <property type="entry name" value="CysQ"/>
    <property type="match status" value="1"/>
</dbReference>
<dbReference type="PRINTS" id="PR00377">
    <property type="entry name" value="IMPHPHTASES"/>
</dbReference>
<dbReference type="EMBL" id="JAATOP010000002">
    <property type="protein sequence ID" value="NIY71576.1"/>
    <property type="molecule type" value="Genomic_DNA"/>
</dbReference>
<gene>
    <name evidence="5" type="ORF">HCZ30_03910</name>
</gene>
<dbReference type="SUPFAM" id="SSF56655">
    <property type="entry name" value="Carbohydrate phosphatase"/>
    <property type="match status" value="1"/>
</dbReference>
<dbReference type="PANTHER" id="PTHR20854">
    <property type="entry name" value="INOSITOL MONOPHOSPHATASE"/>
    <property type="match status" value="1"/>
</dbReference>
<dbReference type="Proteomes" id="UP000709466">
    <property type="component" value="Unassembled WGS sequence"/>
</dbReference>
<dbReference type="Gene3D" id="3.40.190.80">
    <property type="match status" value="1"/>
</dbReference>
<name>A0ABX0VUJ2_9RHOB</name>
<dbReference type="InterPro" id="IPR020583">
    <property type="entry name" value="Inositol_monoP_metal-BS"/>
</dbReference>
<organism evidence="5 6">
    <name type="scientific">Marivivens donghaensis</name>
    <dbReference type="NCBI Taxonomy" id="1699413"/>
    <lineage>
        <taxon>Bacteria</taxon>
        <taxon>Pseudomonadati</taxon>
        <taxon>Pseudomonadota</taxon>
        <taxon>Alphaproteobacteria</taxon>
        <taxon>Rhodobacterales</taxon>
        <taxon>Paracoccaceae</taxon>
        <taxon>Marivivens group</taxon>
        <taxon>Marivivens</taxon>
    </lineage>
</organism>
<dbReference type="InterPro" id="IPR000760">
    <property type="entry name" value="Inositol_monophosphatase-like"/>
</dbReference>
<keyword evidence="3" id="KW-0378">Hydrolase</keyword>
<evidence type="ECO:0000256" key="4">
    <source>
        <dbReference type="ARBA" id="ARBA00022842"/>
    </source>
</evidence>
<dbReference type="RefSeq" id="WP_167636509.1">
    <property type="nucleotide sequence ID" value="NZ_JAATOP010000002.1"/>
</dbReference>
<evidence type="ECO:0000313" key="5">
    <source>
        <dbReference type="EMBL" id="NIY71576.1"/>
    </source>
</evidence>
<proteinExistence type="inferred from homology"/>
<dbReference type="InterPro" id="IPR020550">
    <property type="entry name" value="Inositol_monophosphatase_CS"/>
</dbReference>
<protein>
    <submittedName>
        <fullName evidence="5">3'(2'),5'-bisphosphate nucleotidase CysQ</fullName>
    </submittedName>
</protein>
<reference evidence="5 6" key="1">
    <citation type="submission" date="2020-03" db="EMBL/GenBank/DDBJ databases">
        <title>Bacterial isolates of synthetic phycosphere.</title>
        <authorList>
            <person name="Fu H."/>
            <person name="Moran M.A."/>
        </authorList>
    </citation>
    <scope>NUCLEOTIDE SEQUENCE [LARGE SCALE GENOMIC DNA]</scope>
    <source>
        <strain evidence="5 6">HF1</strain>
    </source>
</reference>
<accession>A0ABX0VUJ2</accession>
<keyword evidence="4" id="KW-0460">Magnesium</keyword>
<sequence>MPASDLDLLIEAANEAGEIASGYYTADPQVWHKPDDAGPVTEADYAVDHMLREKLRSARPDYGWLSEETEDNAERLSTKHQFIIDPIDGTRAFINGSRDWAHSIAIATDGKITAAVVFLPIRNQMYAAGRGTGAFLNGERLSIRDRVGIPSVLAAKPNWQPKFWKNGTPPECDQHFRSSLAYRMCLVGVGRFDAMLTLRPSWEWDIAAGTLIIEEAGGIVTDRAGDPLVFNNPFPQVDGVVAGTNAAHSLLRDSLA</sequence>
<keyword evidence="6" id="KW-1185">Reference proteome</keyword>
<dbReference type="PANTHER" id="PTHR20854:SF4">
    <property type="entry name" value="INOSITOL-1-MONOPHOSPHATASE-RELATED"/>
    <property type="match status" value="1"/>
</dbReference>
<evidence type="ECO:0000313" key="6">
    <source>
        <dbReference type="Proteomes" id="UP000709466"/>
    </source>
</evidence>